<gene>
    <name evidence="3" type="ORF">ABIC99_001821</name>
    <name evidence="4" type="ORF">EWH46_01995</name>
</gene>
<proteinExistence type="predicted"/>
<evidence type="ECO:0000256" key="1">
    <source>
        <dbReference type="SAM" id="Coils"/>
    </source>
</evidence>
<feature type="signal peptide" evidence="2">
    <location>
        <begin position="1"/>
        <end position="25"/>
    </location>
</feature>
<evidence type="ECO:0000313" key="4">
    <source>
        <dbReference type="EMBL" id="QEM99664.1"/>
    </source>
</evidence>
<keyword evidence="6" id="KW-1185">Reference proteome</keyword>
<evidence type="ECO:0000313" key="3">
    <source>
        <dbReference type="EMBL" id="MET3604008.1"/>
    </source>
</evidence>
<evidence type="ECO:0000256" key="2">
    <source>
        <dbReference type="SAM" id="SignalP"/>
    </source>
</evidence>
<dbReference type="Proteomes" id="UP000323522">
    <property type="component" value="Chromosome"/>
</dbReference>
<reference evidence="4 5" key="1">
    <citation type="submission" date="2019-02" db="EMBL/GenBank/DDBJ databases">
        <title>Complete Genome Sequence and Methylome Analysis of Sphaerotilus natans subsp. sulfidivorans D-507.</title>
        <authorList>
            <person name="Fomenkov A."/>
            <person name="Gridneva E."/>
            <person name="Smolyakov D."/>
            <person name="Dubinina G."/>
            <person name="Vincze T."/>
            <person name="Grabovich M."/>
            <person name="Roberts R.J."/>
        </authorList>
    </citation>
    <scope>NUCLEOTIDE SEQUENCE [LARGE SCALE GENOMIC DNA]</scope>
    <source>
        <strain evidence="4 5">D-507</strain>
    </source>
</reference>
<protein>
    <submittedName>
        <fullName evidence="4">Uncharacterized protein</fullName>
    </submittedName>
</protein>
<feature type="chain" id="PRO_5044618674" evidence="2">
    <location>
        <begin position="26"/>
        <end position="334"/>
    </location>
</feature>
<reference evidence="3 6" key="2">
    <citation type="submission" date="2024-06" db="EMBL/GenBank/DDBJ databases">
        <title>Genomic Encyclopedia of Type Strains, Phase IV (KMG-IV): sequencing the most valuable type-strain genomes for metagenomic binning, comparative biology and taxonomic classification.</title>
        <authorList>
            <person name="Goeker M."/>
        </authorList>
    </citation>
    <scope>NUCLEOTIDE SEQUENCE [LARGE SCALE GENOMIC DNA]</scope>
    <source>
        <strain evidence="3 6">D-501</strain>
    </source>
</reference>
<keyword evidence="2" id="KW-0732">Signal</keyword>
<dbReference type="Proteomes" id="UP001549111">
    <property type="component" value="Unassembled WGS sequence"/>
</dbReference>
<evidence type="ECO:0000313" key="5">
    <source>
        <dbReference type="Proteomes" id="UP000323522"/>
    </source>
</evidence>
<organism evidence="4 5">
    <name type="scientific">Sphaerotilus sulfidivorans</name>
    <dbReference type="NCBI Taxonomy" id="639200"/>
    <lineage>
        <taxon>Bacteria</taxon>
        <taxon>Pseudomonadati</taxon>
        <taxon>Pseudomonadota</taxon>
        <taxon>Betaproteobacteria</taxon>
        <taxon>Burkholderiales</taxon>
        <taxon>Sphaerotilaceae</taxon>
        <taxon>Sphaerotilus</taxon>
    </lineage>
</organism>
<name>A0A5C1PVN4_9BURK</name>
<dbReference type="AlphaFoldDB" id="A0A5C1PVN4"/>
<keyword evidence="1" id="KW-0175">Coiled coil</keyword>
<dbReference type="KEGG" id="snn:EWH46_01995"/>
<dbReference type="EMBL" id="CP035708">
    <property type="protein sequence ID" value="QEM99664.1"/>
    <property type="molecule type" value="Genomic_DNA"/>
</dbReference>
<accession>A0A5C1PVN4</accession>
<dbReference type="EMBL" id="JBEPLS010000005">
    <property type="protein sequence ID" value="MET3604008.1"/>
    <property type="molecule type" value="Genomic_DNA"/>
</dbReference>
<dbReference type="PROSITE" id="PS51257">
    <property type="entry name" value="PROKAR_LIPOPROTEIN"/>
    <property type="match status" value="1"/>
</dbReference>
<sequence length="334" mass="35362">MTHTIRLSILAASMVLLSACAPLQQAPLLYSSKMSVGLDLSMATSETPGGSIAIGYKNVDAAYVPVAVSKDAINKKGDIQQSYEIMRIEAIYGEGSTSAKINQQTAERKEDIKKYLIAKESELGQAAVVAKINAEISELNTKISTIRAAQRASRDAVVAAAEAALAAPGAAQPPNIVDTYDNDISKINADIKKAEGDLKVQQDKLATMQTESETLFQKAAEAANLLRTDKRDAMSVYGRFNSRGGGEINGSNAKANLTAGKIFSTGVASQNLTEAAKLEAAQSGVTECINKVSELLGPAPAKPDDAKIEAWRTSTTTLLNNLCKQPENKQSGKN</sequence>
<dbReference type="RefSeq" id="WP_149502430.1">
    <property type="nucleotide sequence ID" value="NZ_CP035708.1"/>
</dbReference>
<feature type="coiled-coil region" evidence="1">
    <location>
        <begin position="177"/>
        <end position="211"/>
    </location>
</feature>
<dbReference type="OrthoDB" id="9157625at2"/>
<evidence type="ECO:0000313" key="6">
    <source>
        <dbReference type="Proteomes" id="UP001549111"/>
    </source>
</evidence>